<evidence type="ECO:0000256" key="5">
    <source>
        <dbReference type="ARBA" id="ARBA00022490"/>
    </source>
</evidence>
<keyword evidence="6 17" id="KW-0436">Ligase</keyword>
<comment type="caution">
    <text evidence="17">The sequence shown here is derived from an EMBL/GenBank/DDBJ whole genome shotgun (WGS) entry which is preliminary data.</text>
</comment>
<dbReference type="InterPro" id="IPR015866">
    <property type="entry name" value="Ser-tRNA-synth_1_N"/>
</dbReference>
<evidence type="ECO:0000256" key="10">
    <source>
        <dbReference type="ARBA" id="ARBA00023146"/>
    </source>
</evidence>
<dbReference type="SUPFAM" id="SSF55681">
    <property type="entry name" value="Class II aaRS and biotin synthetases"/>
    <property type="match status" value="1"/>
</dbReference>
<comment type="pathway">
    <text evidence="2">Aminoacyl-tRNA biosynthesis; selenocysteinyl-tRNA(Sec) biosynthesis; L-seryl-tRNA(Sec) from L-serine and tRNA(Sec): step 1/1.</text>
</comment>
<dbReference type="CDD" id="cd00770">
    <property type="entry name" value="SerRS_core"/>
    <property type="match status" value="1"/>
</dbReference>
<comment type="subcellular location">
    <subcellularLocation>
        <location evidence="1">Cytoplasm</location>
    </subcellularLocation>
</comment>
<evidence type="ECO:0000313" key="17">
    <source>
        <dbReference type="EMBL" id="MFD1628536.1"/>
    </source>
</evidence>
<evidence type="ECO:0000256" key="1">
    <source>
        <dbReference type="ARBA" id="ARBA00004496"/>
    </source>
</evidence>
<evidence type="ECO:0000256" key="8">
    <source>
        <dbReference type="ARBA" id="ARBA00022840"/>
    </source>
</evidence>
<dbReference type="InterPro" id="IPR002317">
    <property type="entry name" value="Ser-tRNA-ligase_type_1"/>
</dbReference>
<dbReference type="InterPro" id="IPR045864">
    <property type="entry name" value="aa-tRNA-synth_II/BPL/LPL"/>
</dbReference>
<comment type="similarity">
    <text evidence="3">Belongs to the class-II aminoacyl-tRNA synthetase family. Type-1 seryl-tRNA synthetase subfamily.</text>
</comment>
<protein>
    <recommendedName>
        <fullName evidence="11 14">Serine--tRNA ligase</fullName>
        <ecNumber evidence="4 14">6.1.1.11</ecNumber>
    </recommendedName>
</protein>
<dbReference type="Pfam" id="PF00587">
    <property type="entry name" value="tRNA-synt_2b"/>
    <property type="match status" value="1"/>
</dbReference>
<dbReference type="NCBIfam" id="TIGR00414">
    <property type="entry name" value="serS"/>
    <property type="match status" value="1"/>
</dbReference>
<dbReference type="PANTHER" id="PTHR43697">
    <property type="entry name" value="SERYL-TRNA SYNTHETASE"/>
    <property type="match status" value="1"/>
</dbReference>
<comment type="catalytic activity">
    <reaction evidence="12">
        <text>tRNA(Sec) + L-serine + ATP = L-seryl-tRNA(Sec) + AMP + diphosphate + H(+)</text>
        <dbReference type="Rhea" id="RHEA:42580"/>
        <dbReference type="Rhea" id="RHEA-COMP:9742"/>
        <dbReference type="Rhea" id="RHEA-COMP:10128"/>
        <dbReference type="ChEBI" id="CHEBI:15378"/>
        <dbReference type="ChEBI" id="CHEBI:30616"/>
        <dbReference type="ChEBI" id="CHEBI:33019"/>
        <dbReference type="ChEBI" id="CHEBI:33384"/>
        <dbReference type="ChEBI" id="CHEBI:78442"/>
        <dbReference type="ChEBI" id="CHEBI:78533"/>
        <dbReference type="ChEBI" id="CHEBI:456215"/>
        <dbReference type="EC" id="6.1.1.11"/>
    </reaction>
</comment>
<dbReference type="PROSITE" id="PS50862">
    <property type="entry name" value="AA_TRNA_LIGASE_II"/>
    <property type="match status" value="1"/>
</dbReference>
<feature type="coiled-coil region" evidence="15">
    <location>
        <begin position="72"/>
        <end position="106"/>
    </location>
</feature>
<keyword evidence="10" id="KW-0030">Aminoacyl-tRNA synthetase</keyword>
<dbReference type="Proteomes" id="UP001597118">
    <property type="component" value="Unassembled WGS sequence"/>
</dbReference>
<dbReference type="InterPro" id="IPR002314">
    <property type="entry name" value="aa-tRNA-synt_IIb"/>
</dbReference>
<dbReference type="PIRSF" id="PIRSF001529">
    <property type="entry name" value="Ser-tRNA-synth_IIa"/>
    <property type="match status" value="1"/>
</dbReference>
<accession>A0ABW4IAD1</accession>
<feature type="domain" description="Aminoacyl-transfer RNA synthetases class-II family profile" evidence="16">
    <location>
        <begin position="175"/>
        <end position="410"/>
    </location>
</feature>
<dbReference type="Pfam" id="PF02403">
    <property type="entry name" value="Seryl_tRNA_N"/>
    <property type="match status" value="1"/>
</dbReference>
<evidence type="ECO:0000256" key="14">
    <source>
        <dbReference type="NCBIfam" id="TIGR00414"/>
    </source>
</evidence>
<dbReference type="EC" id="6.1.1.11" evidence="4 14"/>
<keyword evidence="15" id="KW-0175">Coiled coil</keyword>
<evidence type="ECO:0000256" key="11">
    <source>
        <dbReference type="ARBA" id="ARBA00039158"/>
    </source>
</evidence>
<dbReference type="PRINTS" id="PR00981">
    <property type="entry name" value="TRNASYNTHSER"/>
</dbReference>
<evidence type="ECO:0000256" key="7">
    <source>
        <dbReference type="ARBA" id="ARBA00022741"/>
    </source>
</evidence>
<evidence type="ECO:0000256" key="4">
    <source>
        <dbReference type="ARBA" id="ARBA00012840"/>
    </source>
</evidence>
<name>A0ABW4IAD1_9SPHI</name>
<dbReference type="Gene3D" id="1.10.287.40">
    <property type="entry name" value="Serine-tRNA synthetase, tRNA binding domain"/>
    <property type="match status" value="1"/>
</dbReference>
<evidence type="ECO:0000256" key="15">
    <source>
        <dbReference type="SAM" id="Coils"/>
    </source>
</evidence>
<dbReference type="InterPro" id="IPR006195">
    <property type="entry name" value="aa-tRNA-synth_II"/>
</dbReference>
<keyword evidence="18" id="KW-1185">Reference proteome</keyword>
<dbReference type="InterPro" id="IPR010978">
    <property type="entry name" value="tRNA-bd_arm"/>
</dbReference>
<proteinExistence type="inferred from homology"/>
<evidence type="ECO:0000256" key="13">
    <source>
        <dbReference type="ARBA" id="ARBA00048823"/>
    </source>
</evidence>
<dbReference type="InterPro" id="IPR033729">
    <property type="entry name" value="SerRS_core"/>
</dbReference>
<reference evidence="18" key="1">
    <citation type="journal article" date="2019" name="Int. J. Syst. Evol. Microbiol.">
        <title>The Global Catalogue of Microorganisms (GCM) 10K type strain sequencing project: providing services to taxonomists for standard genome sequencing and annotation.</title>
        <authorList>
            <consortium name="The Broad Institute Genomics Platform"/>
            <consortium name="The Broad Institute Genome Sequencing Center for Infectious Disease"/>
            <person name="Wu L."/>
            <person name="Ma J."/>
        </authorList>
    </citation>
    <scope>NUCLEOTIDE SEQUENCE [LARGE SCALE GENOMIC DNA]</scope>
    <source>
        <strain evidence="18">CCUG 53762</strain>
    </source>
</reference>
<dbReference type="RefSeq" id="WP_379660921.1">
    <property type="nucleotide sequence ID" value="NZ_JBHUDG010000002.1"/>
</dbReference>
<evidence type="ECO:0000313" key="18">
    <source>
        <dbReference type="Proteomes" id="UP001597118"/>
    </source>
</evidence>
<evidence type="ECO:0000256" key="6">
    <source>
        <dbReference type="ARBA" id="ARBA00022598"/>
    </source>
</evidence>
<comment type="catalytic activity">
    <reaction evidence="13">
        <text>tRNA(Ser) + L-serine + ATP = L-seryl-tRNA(Ser) + AMP + diphosphate + H(+)</text>
        <dbReference type="Rhea" id="RHEA:12292"/>
        <dbReference type="Rhea" id="RHEA-COMP:9669"/>
        <dbReference type="Rhea" id="RHEA-COMP:9703"/>
        <dbReference type="ChEBI" id="CHEBI:15378"/>
        <dbReference type="ChEBI" id="CHEBI:30616"/>
        <dbReference type="ChEBI" id="CHEBI:33019"/>
        <dbReference type="ChEBI" id="CHEBI:33384"/>
        <dbReference type="ChEBI" id="CHEBI:78442"/>
        <dbReference type="ChEBI" id="CHEBI:78533"/>
        <dbReference type="ChEBI" id="CHEBI:456215"/>
        <dbReference type="EC" id="6.1.1.11"/>
    </reaction>
</comment>
<dbReference type="GO" id="GO:0004828">
    <property type="term" value="F:serine-tRNA ligase activity"/>
    <property type="evidence" value="ECO:0007669"/>
    <property type="project" value="UniProtKB-EC"/>
</dbReference>
<sequence>MLQVNYIRENRAHVLERLSVRNFGQPELVDEIIAIDEKRRSTQSQGDALQAEANAAAKKIGELMKAGQREEAEAIKAKTTAAKDDIKRLSEELAALEQEMHDKIVQLPNLPHSSVPKGIAAEDNEVVLTHGEAPDLPENAQAHWDLAAKYDLIDFELGTKITGAGFPVYKGKGAKLQRALINFFLAEADKAGYEEMMVPHLVNEASGFGTGQLPDKEGQMYFVGLDNLYLIPTAEVPITNLYRDVILKEEQLPVKNCGYTPCFRREAGSYGAHVRGLNRLHQFDKVEIVQVVHPSQSYDVLEQMSLHVQGLLQKLGLHYRVLRLCGGDMGFTSALTYDMEVWSAAQQRWLEVSSVSNFETYQSNRLKLRFKGNEGKPQLAHTLNGSALALPRILASILENNQTEDGIRVPEVLIPYVGFDIIK</sequence>
<gene>
    <name evidence="17" type="primary">serS</name>
    <name evidence="17" type="ORF">ACFSAH_01535</name>
</gene>
<organism evidence="17 18">
    <name type="scientific">Pseudopedobacter beijingensis</name>
    <dbReference type="NCBI Taxonomy" id="1207056"/>
    <lineage>
        <taxon>Bacteria</taxon>
        <taxon>Pseudomonadati</taxon>
        <taxon>Bacteroidota</taxon>
        <taxon>Sphingobacteriia</taxon>
        <taxon>Sphingobacteriales</taxon>
        <taxon>Sphingobacteriaceae</taxon>
        <taxon>Pseudopedobacter</taxon>
    </lineage>
</organism>
<dbReference type="EMBL" id="JBHUDG010000002">
    <property type="protein sequence ID" value="MFD1628536.1"/>
    <property type="molecule type" value="Genomic_DNA"/>
</dbReference>
<evidence type="ECO:0000256" key="3">
    <source>
        <dbReference type="ARBA" id="ARBA00010728"/>
    </source>
</evidence>
<keyword evidence="8" id="KW-0067">ATP-binding</keyword>
<keyword evidence="7" id="KW-0547">Nucleotide-binding</keyword>
<dbReference type="PANTHER" id="PTHR43697:SF1">
    <property type="entry name" value="SERINE--TRNA LIGASE"/>
    <property type="match status" value="1"/>
</dbReference>
<evidence type="ECO:0000256" key="12">
    <source>
        <dbReference type="ARBA" id="ARBA00047929"/>
    </source>
</evidence>
<dbReference type="Gene3D" id="3.30.930.10">
    <property type="entry name" value="Bira Bifunctional Protein, Domain 2"/>
    <property type="match status" value="1"/>
</dbReference>
<keyword evidence="9" id="KW-0648">Protein biosynthesis</keyword>
<keyword evidence="5" id="KW-0963">Cytoplasm</keyword>
<evidence type="ECO:0000256" key="2">
    <source>
        <dbReference type="ARBA" id="ARBA00005045"/>
    </source>
</evidence>
<evidence type="ECO:0000259" key="16">
    <source>
        <dbReference type="PROSITE" id="PS50862"/>
    </source>
</evidence>
<dbReference type="InterPro" id="IPR042103">
    <property type="entry name" value="SerRS_1_N_sf"/>
</dbReference>
<dbReference type="SUPFAM" id="SSF46589">
    <property type="entry name" value="tRNA-binding arm"/>
    <property type="match status" value="1"/>
</dbReference>
<evidence type="ECO:0000256" key="9">
    <source>
        <dbReference type="ARBA" id="ARBA00022917"/>
    </source>
</evidence>